<dbReference type="GO" id="GO:0022857">
    <property type="term" value="F:transmembrane transporter activity"/>
    <property type="evidence" value="ECO:0007669"/>
    <property type="project" value="InterPro"/>
</dbReference>
<comment type="subcellular location">
    <subcellularLocation>
        <location evidence="1">Membrane</location>
        <topology evidence="1">Multi-pass membrane protein</topology>
    </subcellularLocation>
</comment>
<feature type="transmembrane region" description="Helical" evidence="6">
    <location>
        <begin position="488"/>
        <end position="512"/>
    </location>
</feature>
<feature type="transmembrane region" description="Helical" evidence="6">
    <location>
        <begin position="444"/>
        <end position="468"/>
    </location>
</feature>
<dbReference type="InterPro" id="IPR011701">
    <property type="entry name" value="MFS"/>
</dbReference>
<feature type="transmembrane region" description="Helical" evidence="6">
    <location>
        <begin position="189"/>
        <end position="208"/>
    </location>
</feature>
<feature type="compositionally biased region" description="Low complexity" evidence="5">
    <location>
        <begin position="90"/>
        <end position="111"/>
    </location>
</feature>
<dbReference type="Proteomes" id="UP000325434">
    <property type="component" value="Unassembled WGS sequence"/>
</dbReference>
<feature type="compositionally biased region" description="Basic and acidic residues" evidence="5">
    <location>
        <begin position="320"/>
        <end position="333"/>
    </location>
</feature>
<feature type="region of interest" description="Disordered" evidence="5">
    <location>
        <begin position="1"/>
        <end position="52"/>
    </location>
</feature>
<proteinExistence type="predicted"/>
<dbReference type="FunFam" id="1.20.1250.20:FF:000396">
    <property type="entry name" value="MFS general substrate transporter"/>
    <property type="match status" value="1"/>
</dbReference>
<dbReference type="VEuPathDB" id="FungiDB:AFLA_010440"/>
<feature type="compositionally biased region" description="Polar residues" evidence="5">
    <location>
        <begin position="34"/>
        <end position="52"/>
    </location>
</feature>
<feature type="compositionally biased region" description="Polar residues" evidence="5">
    <location>
        <begin position="1"/>
        <end position="10"/>
    </location>
</feature>
<dbReference type="Gene3D" id="1.20.1720.10">
    <property type="entry name" value="Multidrug resistance protein D"/>
    <property type="match status" value="1"/>
</dbReference>
<dbReference type="GO" id="GO:0005886">
    <property type="term" value="C:plasma membrane"/>
    <property type="evidence" value="ECO:0007669"/>
    <property type="project" value="TreeGrafter"/>
</dbReference>
<dbReference type="PANTHER" id="PTHR23502:SF4">
    <property type="entry name" value="MAJOR FACILITATOR SUPERFAMILY (MFS) PROFILE DOMAIN-CONTAINING PROTEIN-RELATED"/>
    <property type="match status" value="1"/>
</dbReference>
<protein>
    <recommendedName>
        <fullName evidence="8">MFS transporter</fullName>
    </recommendedName>
</protein>
<feature type="transmembrane region" description="Helical" evidence="6">
    <location>
        <begin position="238"/>
        <end position="265"/>
    </location>
</feature>
<reference evidence="7" key="1">
    <citation type="submission" date="2019-04" db="EMBL/GenBank/DDBJ databases">
        <title>Friends and foes A comparative genomics study of 23 Aspergillus species from section Flavi.</title>
        <authorList>
            <consortium name="DOE Joint Genome Institute"/>
            <person name="Kjaerbolling I."/>
            <person name="Vesth T."/>
            <person name="Frisvad J.C."/>
            <person name="Nybo J.L."/>
            <person name="Theobald S."/>
            <person name="Kildgaard S."/>
            <person name="Isbrandt T."/>
            <person name="Kuo A."/>
            <person name="Sato A."/>
            <person name="Lyhne E.K."/>
            <person name="Kogle M.E."/>
            <person name="Wiebenga A."/>
            <person name="Kun R.S."/>
            <person name="Lubbers R.J."/>
            <person name="Makela M.R."/>
            <person name="Barry K."/>
            <person name="Chovatia M."/>
            <person name="Clum A."/>
            <person name="Daum C."/>
            <person name="Haridas S."/>
            <person name="He G."/>
            <person name="LaButti K."/>
            <person name="Lipzen A."/>
            <person name="Mondo S."/>
            <person name="Riley R."/>
            <person name="Salamov A."/>
            <person name="Simmons B.A."/>
            <person name="Magnuson J.K."/>
            <person name="Henrissat B."/>
            <person name="Mortensen U.H."/>
            <person name="Larsen T.O."/>
            <person name="Devries R.P."/>
            <person name="Grigoriev I.V."/>
            <person name="Machida M."/>
            <person name="Baker S.E."/>
            <person name="Andersen M.R."/>
        </authorList>
    </citation>
    <scope>NUCLEOTIDE SEQUENCE [LARGE SCALE GENOMIC DNA]</scope>
    <source>
        <strain evidence="7">CBS 121.62</strain>
    </source>
</reference>
<feature type="region of interest" description="Disordered" evidence="5">
    <location>
        <begin position="72"/>
        <end position="130"/>
    </location>
</feature>
<feature type="transmembrane region" description="Helical" evidence="6">
    <location>
        <begin position="213"/>
        <end position="232"/>
    </location>
</feature>
<feature type="transmembrane region" description="Helical" evidence="6">
    <location>
        <begin position="628"/>
        <end position="650"/>
    </location>
</feature>
<sequence length="666" mass="73271">MSTTEATASPSEPPEAGSQRPSSGPWWKRVLKPSSANDVDFNQDNVNYRSKSTLGILSDKETDEVPGTVLLLSSNRNEPLGLRHQPQRTSRSSLPSPYPPSRSSSRTSVRGRPSKKKTADGRIVLEPQPEDSMNDPLNWPVWRRDAALLSLGFYCLMGGGMTPILAAGFTQVADTYDVSTQQVAYTTGLYMLGLGVGSVIMSPTAILYGKRPVYLLGATLFVISGVWCALSPNYPSLVIARVFQGIAVSPVECLPSATIAEIYFLHERAYRVGIYTLLLLGGKNLIPLRLEDHAPEADTESALPKKSKKGHVGFVENPDAEGHSPNEKEAEADHDRVSIAPDVPGEDHVHFARDADPEKADGFLHPPAPAAFGSERASDLGVGRQAAMSPARSDSLDPGAPMNGSMHYTNWLRERPQMPYLHYLRVWNGRISHDNWMRVAVRPFILFAYPAVLWSAVVYALSVGWLIVLSESVAKVYETRDTYNFTALQVGLVYISPFVGGLLGTAVAGKVSDVIVRYMTRRNGGVYEPEFRLVMAIPIALSTTAGLMGFGWSAQEKNAWIVPTVFFGLVSFGCCLGSTTSITFCVDSYRQYAGEALVTLNWSKNVFHGLIFSLFIVDWLNAQGTQTVYLALGGIQLGFLLFTIPMYIYGKRLRMWTVRKRLMEQW</sequence>
<dbReference type="Pfam" id="PF07690">
    <property type="entry name" value="MFS_1"/>
    <property type="match status" value="1"/>
</dbReference>
<feature type="transmembrane region" description="Helical" evidence="6">
    <location>
        <begin position="146"/>
        <end position="169"/>
    </location>
</feature>
<dbReference type="EMBL" id="ML734583">
    <property type="protein sequence ID" value="KAB8248041.1"/>
    <property type="molecule type" value="Genomic_DNA"/>
</dbReference>
<accession>A0A5N6H0K3</accession>
<evidence type="ECO:0000256" key="3">
    <source>
        <dbReference type="ARBA" id="ARBA00022989"/>
    </source>
</evidence>
<name>A0A5N6H0K3_ASPFL</name>
<dbReference type="InterPro" id="IPR036259">
    <property type="entry name" value="MFS_trans_sf"/>
</dbReference>
<evidence type="ECO:0000256" key="6">
    <source>
        <dbReference type="SAM" id="Phobius"/>
    </source>
</evidence>
<feature type="transmembrane region" description="Helical" evidence="6">
    <location>
        <begin position="560"/>
        <end position="586"/>
    </location>
</feature>
<dbReference type="VEuPathDB" id="FungiDB:F9C07_1799678"/>
<evidence type="ECO:0000256" key="1">
    <source>
        <dbReference type="ARBA" id="ARBA00004141"/>
    </source>
</evidence>
<feature type="transmembrane region" description="Helical" evidence="6">
    <location>
        <begin position="606"/>
        <end position="622"/>
    </location>
</feature>
<evidence type="ECO:0000256" key="5">
    <source>
        <dbReference type="SAM" id="MobiDB-lite"/>
    </source>
</evidence>
<dbReference type="SUPFAM" id="SSF103473">
    <property type="entry name" value="MFS general substrate transporter"/>
    <property type="match status" value="2"/>
</dbReference>
<gene>
    <name evidence="7" type="ORF">BDV35DRAFT_379278</name>
</gene>
<evidence type="ECO:0000256" key="4">
    <source>
        <dbReference type="ARBA" id="ARBA00023136"/>
    </source>
</evidence>
<keyword evidence="4 6" id="KW-0472">Membrane</keyword>
<dbReference type="AlphaFoldDB" id="A0A5N6H0K3"/>
<feature type="region of interest" description="Disordered" evidence="5">
    <location>
        <begin position="296"/>
        <end position="333"/>
    </location>
</feature>
<feature type="transmembrane region" description="Helical" evidence="6">
    <location>
        <begin position="533"/>
        <end position="554"/>
    </location>
</feature>
<evidence type="ECO:0008006" key="8">
    <source>
        <dbReference type="Google" id="ProtNLM"/>
    </source>
</evidence>
<evidence type="ECO:0000313" key="7">
    <source>
        <dbReference type="EMBL" id="KAB8248041.1"/>
    </source>
</evidence>
<keyword evidence="2 6" id="KW-0812">Transmembrane</keyword>
<keyword evidence="3 6" id="KW-1133">Transmembrane helix</keyword>
<evidence type="ECO:0000256" key="2">
    <source>
        <dbReference type="ARBA" id="ARBA00022692"/>
    </source>
</evidence>
<organism evidence="7">
    <name type="scientific">Aspergillus flavus</name>
    <dbReference type="NCBI Taxonomy" id="5059"/>
    <lineage>
        <taxon>Eukaryota</taxon>
        <taxon>Fungi</taxon>
        <taxon>Dikarya</taxon>
        <taxon>Ascomycota</taxon>
        <taxon>Pezizomycotina</taxon>
        <taxon>Eurotiomycetes</taxon>
        <taxon>Eurotiomycetidae</taxon>
        <taxon>Eurotiales</taxon>
        <taxon>Aspergillaceae</taxon>
        <taxon>Aspergillus</taxon>
        <taxon>Aspergillus subgen. Circumdati</taxon>
    </lineage>
</organism>
<dbReference type="PANTHER" id="PTHR23502">
    <property type="entry name" value="MAJOR FACILITATOR SUPERFAMILY"/>
    <property type="match status" value="1"/>
</dbReference>
<dbReference type="Gene3D" id="1.20.1250.20">
    <property type="entry name" value="MFS general substrate transporter like domains"/>
    <property type="match status" value="1"/>
</dbReference>